<organism evidence="2 3">
    <name type="scientific">Dreissena polymorpha</name>
    <name type="common">Zebra mussel</name>
    <name type="synonym">Mytilus polymorpha</name>
    <dbReference type="NCBI Taxonomy" id="45954"/>
    <lineage>
        <taxon>Eukaryota</taxon>
        <taxon>Metazoa</taxon>
        <taxon>Spiralia</taxon>
        <taxon>Lophotrochozoa</taxon>
        <taxon>Mollusca</taxon>
        <taxon>Bivalvia</taxon>
        <taxon>Autobranchia</taxon>
        <taxon>Heteroconchia</taxon>
        <taxon>Euheterodonta</taxon>
        <taxon>Imparidentia</taxon>
        <taxon>Neoheterodontei</taxon>
        <taxon>Myida</taxon>
        <taxon>Dreissenoidea</taxon>
        <taxon>Dreissenidae</taxon>
        <taxon>Dreissena</taxon>
    </lineage>
</organism>
<dbReference type="Pfam" id="PF00386">
    <property type="entry name" value="C1q"/>
    <property type="match status" value="1"/>
</dbReference>
<dbReference type="Gene3D" id="2.60.120.40">
    <property type="match status" value="1"/>
</dbReference>
<comment type="caution">
    <text evidence="2">The sequence shown here is derived from an EMBL/GenBank/DDBJ whole genome shotgun (WGS) entry which is preliminary data.</text>
</comment>
<keyword evidence="3" id="KW-1185">Reference proteome</keyword>
<evidence type="ECO:0000313" key="3">
    <source>
        <dbReference type="Proteomes" id="UP000828390"/>
    </source>
</evidence>
<accession>A0A9D4E965</accession>
<dbReference type="InterPro" id="IPR001073">
    <property type="entry name" value="C1q_dom"/>
</dbReference>
<dbReference type="SUPFAM" id="SSF49842">
    <property type="entry name" value="TNF-like"/>
    <property type="match status" value="1"/>
</dbReference>
<protein>
    <recommendedName>
        <fullName evidence="1">C1q domain-containing protein</fullName>
    </recommendedName>
</protein>
<dbReference type="InterPro" id="IPR008983">
    <property type="entry name" value="Tumour_necrosis_fac-like_dom"/>
</dbReference>
<reference evidence="2" key="2">
    <citation type="submission" date="2020-11" db="EMBL/GenBank/DDBJ databases">
        <authorList>
            <person name="McCartney M.A."/>
            <person name="Auch B."/>
            <person name="Kono T."/>
            <person name="Mallez S."/>
            <person name="Becker A."/>
            <person name="Gohl D.M."/>
            <person name="Silverstein K.A.T."/>
            <person name="Koren S."/>
            <person name="Bechman K.B."/>
            <person name="Herman A."/>
            <person name="Abrahante J.E."/>
            <person name="Garbe J."/>
        </authorList>
    </citation>
    <scope>NUCLEOTIDE SEQUENCE</scope>
    <source>
        <strain evidence="2">Duluth1</strain>
        <tissue evidence="2">Whole animal</tissue>
    </source>
</reference>
<evidence type="ECO:0000313" key="2">
    <source>
        <dbReference type="EMBL" id="KAH3774120.1"/>
    </source>
</evidence>
<dbReference type="AlphaFoldDB" id="A0A9D4E965"/>
<sequence>MDGVYGFHLSVMVLESNALYLQLFKNGEYFDTMVIYGNGNFTTVSEFWSIELAKGDGVWIRTDTQYVDGLIGTLHGWCNTQFSGFLTS</sequence>
<feature type="domain" description="C1q" evidence="1">
    <location>
        <begin position="1"/>
        <end position="88"/>
    </location>
</feature>
<name>A0A9D4E965_DREPO</name>
<dbReference type="PROSITE" id="PS50871">
    <property type="entry name" value="C1Q"/>
    <property type="match status" value="1"/>
</dbReference>
<dbReference type="Proteomes" id="UP000828390">
    <property type="component" value="Unassembled WGS sequence"/>
</dbReference>
<dbReference type="EMBL" id="JAIWYP010000009">
    <property type="protein sequence ID" value="KAH3774120.1"/>
    <property type="molecule type" value="Genomic_DNA"/>
</dbReference>
<reference evidence="2" key="1">
    <citation type="journal article" date="2019" name="bioRxiv">
        <title>The Genome of the Zebra Mussel, Dreissena polymorpha: A Resource for Invasive Species Research.</title>
        <authorList>
            <person name="McCartney M.A."/>
            <person name="Auch B."/>
            <person name="Kono T."/>
            <person name="Mallez S."/>
            <person name="Zhang Y."/>
            <person name="Obille A."/>
            <person name="Becker A."/>
            <person name="Abrahante J.E."/>
            <person name="Garbe J."/>
            <person name="Badalamenti J.P."/>
            <person name="Herman A."/>
            <person name="Mangelson H."/>
            <person name="Liachko I."/>
            <person name="Sullivan S."/>
            <person name="Sone E.D."/>
            <person name="Koren S."/>
            <person name="Silverstein K.A.T."/>
            <person name="Beckman K.B."/>
            <person name="Gohl D.M."/>
        </authorList>
    </citation>
    <scope>NUCLEOTIDE SEQUENCE</scope>
    <source>
        <strain evidence="2">Duluth1</strain>
        <tissue evidence="2">Whole animal</tissue>
    </source>
</reference>
<gene>
    <name evidence="2" type="ORF">DPMN_175493</name>
</gene>
<evidence type="ECO:0000259" key="1">
    <source>
        <dbReference type="PROSITE" id="PS50871"/>
    </source>
</evidence>
<proteinExistence type="predicted"/>